<dbReference type="EMBL" id="UGQS01000001">
    <property type="protein sequence ID" value="STZ75766.1"/>
    <property type="molecule type" value="Genomic_DNA"/>
</dbReference>
<dbReference type="RefSeq" id="WP_082790409.1">
    <property type="nucleotide sequence ID" value="NZ_CP181246.1"/>
</dbReference>
<gene>
    <name evidence="1" type="ORF">NCTC10295_00519</name>
</gene>
<dbReference type="Proteomes" id="UP000254651">
    <property type="component" value="Unassembled WGS sequence"/>
</dbReference>
<organism evidence="1 2">
    <name type="scientific">Bergeriella denitrificans</name>
    <name type="common">Neisseria denitrificans</name>
    <dbReference type="NCBI Taxonomy" id="494"/>
    <lineage>
        <taxon>Bacteria</taxon>
        <taxon>Pseudomonadati</taxon>
        <taxon>Pseudomonadota</taxon>
        <taxon>Betaproteobacteria</taxon>
        <taxon>Neisseriales</taxon>
        <taxon>Neisseriaceae</taxon>
        <taxon>Bergeriella</taxon>
    </lineage>
</organism>
<reference evidence="1 2" key="1">
    <citation type="submission" date="2018-06" db="EMBL/GenBank/DDBJ databases">
        <authorList>
            <consortium name="Pathogen Informatics"/>
            <person name="Doyle S."/>
        </authorList>
    </citation>
    <scope>NUCLEOTIDE SEQUENCE [LARGE SCALE GENOMIC DNA]</scope>
    <source>
        <strain evidence="1 2">NCTC10295</strain>
    </source>
</reference>
<dbReference type="AlphaFoldDB" id="A0A378UEI2"/>
<protein>
    <submittedName>
        <fullName evidence="1">Uncharacterized protein</fullName>
    </submittedName>
</protein>
<name>A0A378UEI2_BERDE</name>
<accession>A0A378UEI2</accession>
<keyword evidence="2" id="KW-1185">Reference proteome</keyword>
<evidence type="ECO:0000313" key="1">
    <source>
        <dbReference type="EMBL" id="STZ75766.1"/>
    </source>
</evidence>
<sequence>MGKFHTRKKGEAIIFKLKENMYTIAQRLEGQIVRFFDIVKKDMEFDNLDLNNISILFEVMVATTFVESKFAVGKPKNVKPNTRSYVHYWISPYTSMDDNYKGVNGSFPFLGGKLVDFSNEYFYEADAPIVKANLDVTNDRDLIEKYELTNMWGEAIIERLVRYFETGIDRDDLKFEVFPLLWDDKEKFRPLTSRLPLPLR</sequence>
<proteinExistence type="predicted"/>
<evidence type="ECO:0000313" key="2">
    <source>
        <dbReference type="Proteomes" id="UP000254651"/>
    </source>
</evidence>